<evidence type="ECO:0000313" key="4">
    <source>
        <dbReference type="Proteomes" id="UP001499986"/>
    </source>
</evidence>
<feature type="signal peptide" evidence="2">
    <location>
        <begin position="1"/>
        <end position="28"/>
    </location>
</feature>
<sequence>MTRRTKKAIVTVSVLAAAGLAGGGVALAADGDETPREQVRFVVEEGTSSGGGAAGDEDCPWKDGGTAPSGTAPSGTAPSGGDPASEL</sequence>
<keyword evidence="2" id="KW-0732">Signal</keyword>
<dbReference type="EMBL" id="BAAASE010000008">
    <property type="protein sequence ID" value="GAA2413947.1"/>
    <property type="molecule type" value="Genomic_DNA"/>
</dbReference>
<proteinExistence type="predicted"/>
<dbReference type="Proteomes" id="UP001499986">
    <property type="component" value="Unassembled WGS sequence"/>
</dbReference>
<feature type="region of interest" description="Disordered" evidence="1">
    <location>
        <begin position="44"/>
        <end position="87"/>
    </location>
</feature>
<organism evidence="3 4">
    <name type="scientific">Streptomyces coeruleofuscus</name>
    <dbReference type="NCBI Taxonomy" id="66879"/>
    <lineage>
        <taxon>Bacteria</taxon>
        <taxon>Bacillati</taxon>
        <taxon>Actinomycetota</taxon>
        <taxon>Actinomycetes</taxon>
        <taxon>Kitasatosporales</taxon>
        <taxon>Streptomycetaceae</taxon>
        <taxon>Streptomyces</taxon>
    </lineage>
</organism>
<protein>
    <submittedName>
        <fullName evidence="3">Uncharacterized protein</fullName>
    </submittedName>
</protein>
<feature type="compositionally biased region" description="Polar residues" evidence="1">
    <location>
        <begin position="68"/>
        <end position="77"/>
    </location>
</feature>
<gene>
    <name evidence="3" type="ORF">GCM10010255_59590</name>
</gene>
<name>A0ABP5VWR9_9ACTN</name>
<evidence type="ECO:0000313" key="3">
    <source>
        <dbReference type="EMBL" id="GAA2413947.1"/>
    </source>
</evidence>
<comment type="caution">
    <text evidence="3">The sequence shown here is derived from an EMBL/GenBank/DDBJ whole genome shotgun (WGS) entry which is preliminary data.</text>
</comment>
<evidence type="ECO:0000256" key="1">
    <source>
        <dbReference type="SAM" id="MobiDB-lite"/>
    </source>
</evidence>
<dbReference type="RefSeq" id="WP_086853486.1">
    <property type="nucleotide sequence ID" value="NZ_BAAASE010000008.1"/>
</dbReference>
<accession>A0ABP5VWR9</accession>
<reference evidence="4" key="1">
    <citation type="journal article" date="2019" name="Int. J. Syst. Evol. Microbiol.">
        <title>The Global Catalogue of Microorganisms (GCM) 10K type strain sequencing project: providing services to taxonomists for standard genome sequencing and annotation.</title>
        <authorList>
            <consortium name="The Broad Institute Genomics Platform"/>
            <consortium name="The Broad Institute Genome Sequencing Center for Infectious Disease"/>
            <person name="Wu L."/>
            <person name="Ma J."/>
        </authorList>
    </citation>
    <scope>NUCLEOTIDE SEQUENCE [LARGE SCALE GENOMIC DNA]</scope>
    <source>
        <strain evidence="4">JCM 4358</strain>
    </source>
</reference>
<keyword evidence="4" id="KW-1185">Reference proteome</keyword>
<feature type="chain" id="PRO_5045785292" evidence="2">
    <location>
        <begin position="29"/>
        <end position="87"/>
    </location>
</feature>
<evidence type="ECO:0000256" key="2">
    <source>
        <dbReference type="SAM" id="SignalP"/>
    </source>
</evidence>